<feature type="region of interest" description="Disordered" evidence="1">
    <location>
        <begin position="110"/>
        <end position="147"/>
    </location>
</feature>
<evidence type="ECO:0000256" key="2">
    <source>
        <dbReference type="SAM" id="Phobius"/>
    </source>
</evidence>
<dbReference type="EMBL" id="CAAALY010281277">
    <property type="protein sequence ID" value="VEL43425.1"/>
    <property type="molecule type" value="Genomic_DNA"/>
</dbReference>
<comment type="caution">
    <text evidence="3">The sequence shown here is derived from an EMBL/GenBank/DDBJ whole genome shotgun (WGS) entry which is preliminary data.</text>
</comment>
<dbReference type="Proteomes" id="UP000784294">
    <property type="component" value="Unassembled WGS sequence"/>
</dbReference>
<reference evidence="3" key="1">
    <citation type="submission" date="2018-11" db="EMBL/GenBank/DDBJ databases">
        <authorList>
            <consortium name="Pathogen Informatics"/>
        </authorList>
    </citation>
    <scope>NUCLEOTIDE SEQUENCE</scope>
</reference>
<accession>A0A3S5B8W1</accession>
<organism evidence="3 4">
    <name type="scientific">Protopolystoma xenopodis</name>
    <dbReference type="NCBI Taxonomy" id="117903"/>
    <lineage>
        <taxon>Eukaryota</taxon>
        <taxon>Metazoa</taxon>
        <taxon>Spiralia</taxon>
        <taxon>Lophotrochozoa</taxon>
        <taxon>Platyhelminthes</taxon>
        <taxon>Monogenea</taxon>
        <taxon>Polyopisthocotylea</taxon>
        <taxon>Polystomatidea</taxon>
        <taxon>Polystomatidae</taxon>
        <taxon>Protopolystoma</taxon>
    </lineage>
</organism>
<evidence type="ECO:0000313" key="4">
    <source>
        <dbReference type="Proteomes" id="UP000784294"/>
    </source>
</evidence>
<name>A0A3S5B8W1_9PLAT</name>
<feature type="transmembrane region" description="Helical" evidence="2">
    <location>
        <begin position="50"/>
        <end position="73"/>
    </location>
</feature>
<protein>
    <submittedName>
        <fullName evidence="3">Uncharacterized protein</fullName>
    </submittedName>
</protein>
<gene>
    <name evidence="3" type="ORF">PXEA_LOCUS36865</name>
</gene>
<evidence type="ECO:0000313" key="3">
    <source>
        <dbReference type="EMBL" id="VEL43425.1"/>
    </source>
</evidence>
<evidence type="ECO:0000256" key="1">
    <source>
        <dbReference type="SAM" id="MobiDB-lite"/>
    </source>
</evidence>
<keyword evidence="2" id="KW-0472">Membrane</keyword>
<sequence length="171" mass="19118">MLDPTYSSLISYTAVMTANPLCWLGRLQSSVLVRSFDFICPMVRANFPLIYFYVLGVFSKFCLLANVLLQALLQNDRLGALLSGEIACVLLKDCEIALREKRILGLEPNEIGQPKKYEPDLGSHEADPDGRPDSDLPIGRENPHSSCGVEYKQLRNCDKARVGSDIRVRSR</sequence>
<feature type="compositionally biased region" description="Basic and acidic residues" evidence="1">
    <location>
        <begin position="113"/>
        <end position="134"/>
    </location>
</feature>
<keyword evidence="2" id="KW-0812">Transmembrane</keyword>
<proteinExistence type="predicted"/>
<keyword evidence="2" id="KW-1133">Transmembrane helix</keyword>
<keyword evidence="4" id="KW-1185">Reference proteome</keyword>
<dbReference type="AlphaFoldDB" id="A0A3S5B8W1"/>